<name>A0A7R8ZPM2_9CRUS</name>
<sequence>IFDGNRHGERLGTDPVAGFFCGEIFHPKTFTSETNMVEIFFHVDSYDENTYFTFDSRAEQEQDLYARFGQNPEMFPHRRGISVKGTYCERVFQDCRADTCYVQSPGYPGVYLRNLRCSYKYHVDRKLEQDQGNGKEYSDDYRKVSAKIIPHKGYFVDKHGHKKEHVLYEIPFKAEWGVKQKLPIVQRTPIKHHY</sequence>
<protein>
    <submittedName>
        <fullName evidence="1">Uncharacterized protein</fullName>
    </submittedName>
</protein>
<dbReference type="InterPro" id="IPR053207">
    <property type="entry name" value="Non-NMDA_GluR_Accessory"/>
</dbReference>
<accession>A0A7R8ZPM2</accession>
<dbReference type="SUPFAM" id="SSF49854">
    <property type="entry name" value="Spermadhesin, CUB domain"/>
    <property type="match status" value="1"/>
</dbReference>
<proteinExistence type="predicted"/>
<reference evidence="1" key="1">
    <citation type="submission" date="2020-11" db="EMBL/GenBank/DDBJ databases">
        <authorList>
            <person name="Tran Van P."/>
        </authorList>
    </citation>
    <scope>NUCLEOTIDE SEQUENCE</scope>
</reference>
<dbReference type="AlphaFoldDB" id="A0A7R8ZPM2"/>
<gene>
    <name evidence="1" type="ORF">CTOB1V02_LOCUS4848</name>
</gene>
<dbReference type="EMBL" id="OB660982">
    <property type="protein sequence ID" value="CAD7226937.1"/>
    <property type="molecule type" value="Genomic_DNA"/>
</dbReference>
<dbReference type="PANTHER" id="PTHR47537">
    <property type="entry name" value="CUBILIN"/>
    <property type="match status" value="1"/>
</dbReference>
<dbReference type="GO" id="GO:0005886">
    <property type="term" value="C:plasma membrane"/>
    <property type="evidence" value="ECO:0007669"/>
    <property type="project" value="TreeGrafter"/>
</dbReference>
<organism evidence="1">
    <name type="scientific">Cyprideis torosa</name>
    <dbReference type="NCBI Taxonomy" id="163714"/>
    <lineage>
        <taxon>Eukaryota</taxon>
        <taxon>Metazoa</taxon>
        <taxon>Ecdysozoa</taxon>
        <taxon>Arthropoda</taxon>
        <taxon>Crustacea</taxon>
        <taxon>Oligostraca</taxon>
        <taxon>Ostracoda</taxon>
        <taxon>Podocopa</taxon>
        <taxon>Podocopida</taxon>
        <taxon>Cytherocopina</taxon>
        <taxon>Cytheroidea</taxon>
        <taxon>Cytherideidae</taxon>
        <taxon>Cyprideis</taxon>
    </lineage>
</organism>
<feature type="non-terminal residue" evidence="1">
    <location>
        <position position="1"/>
    </location>
</feature>
<dbReference type="InterPro" id="IPR035914">
    <property type="entry name" value="Sperma_CUB_dom_sf"/>
</dbReference>
<dbReference type="PANTHER" id="PTHR47537:SF1">
    <property type="entry name" value="CUB DOMAIN-CONTAINING PROTEIN"/>
    <property type="match status" value="1"/>
</dbReference>
<dbReference type="OrthoDB" id="6155811at2759"/>
<evidence type="ECO:0000313" key="1">
    <source>
        <dbReference type="EMBL" id="CAD7226937.1"/>
    </source>
</evidence>